<reference evidence="3" key="1">
    <citation type="journal article" date="2019" name="Int. J. Syst. Evol. Microbiol.">
        <title>The Global Catalogue of Microorganisms (GCM) 10K type strain sequencing project: providing services to taxonomists for standard genome sequencing and annotation.</title>
        <authorList>
            <consortium name="The Broad Institute Genomics Platform"/>
            <consortium name="The Broad Institute Genome Sequencing Center for Infectious Disease"/>
            <person name="Wu L."/>
            <person name="Ma J."/>
        </authorList>
    </citation>
    <scope>NUCLEOTIDE SEQUENCE [LARGE SCALE GENOMIC DNA]</scope>
    <source>
        <strain evidence="3">JCM 17137</strain>
    </source>
</reference>
<evidence type="ECO:0000256" key="1">
    <source>
        <dbReference type="SAM" id="MobiDB-lite"/>
    </source>
</evidence>
<evidence type="ECO:0000313" key="2">
    <source>
        <dbReference type="EMBL" id="GAA3746683.1"/>
    </source>
</evidence>
<proteinExistence type="predicted"/>
<gene>
    <name evidence="2" type="ORF">GCM10022402_27740</name>
</gene>
<evidence type="ECO:0000313" key="3">
    <source>
        <dbReference type="Proteomes" id="UP001500908"/>
    </source>
</evidence>
<dbReference type="EMBL" id="BAABDD010000011">
    <property type="protein sequence ID" value="GAA3746683.1"/>
    <property type="molecule type" value="Genomic_DNA"/>
</dbReference>
<sequence>MVGVSPESVRRWKRCIEQGGTAVLQRRSAASGPLRLRAPPPEENRRPRGAARTSRTREAGRSPGRALRRRASRRRGVWRLVIGRGGQGELGPYGGAQAGAEGHISLEGKEEVALHRTRFTYACGAALSQEQSVQLLKSLLTSHA</sequence>
<name>A0ABP7FV81_9ACTN</name>
<evidence type="ECO:0008006" key="4">
    <source>
        <dbReference type="Google" id="ProtNLM"/>
    </source>
</evidence>
<dbReference type="Proteomes" id="UP001500908">
    <property type="component" value="Unassembled WGS sequence"/>
</dbReference>
<keyword evidence="3" id="KW-1185">Reference proteome</keyword>
<organism evidence="2 3">
    <name type="scientific">Salinactinospora qingdaonensis</name>
    <dbReference type="NCBI Taxonomy" id="702744"/>
    <lineage>
        <taxon>Bacteria</taxon>
        <taxon>Bacillati</taxon>
        <taxon>Actinomycetota</taxon>
        <taxon>Actinomycetes</taxon>
        <taxon>Streptosporangiales</taxon>
        <taxon>Nocardiopsidaceae</taxon>
        <taxon>Salinactinospora</taxon>
    </lineage>
</organism>
<protein>
    <recommendedName>
        <fullName evidence="4">Transposase</fullName>
    </recommendedName>
</protein>
<accession>A0ABP7FV81</accession>
<feature type="region of interest" description="Disordered" evidence="1">
    <location>
        <begin position="23"/>
        <end position="73"/>
    </location>
</feature>
<comment type="caution">
    <text evidence="2">The sequence shown here is derived from an EMBL/GenBank/DDBJ whole genome shotgun (WGS) entry which is preliminary data.</text>
</comment>